<organism evidence="2 3">
    <name type="scientific">Drosophila suzukii</name>
    <name type="common">Spotted-wing drosophila fruit fly</name>
    <dbReference type="NCBI Taxonomy" id="28584"/>
    <lineage>
        <taxon>Eukaryota</taxon>
        <taxon>Metazoa</taxon>
        <taxon>Ecdysozoa</taxon>
        <taxon>Arthropoda</taxon>
        <taxon>Hexapoda</taxon>
        <taxon>Insecta</taxon>
        <taxon>Pterygota</taxon>
        <taxon>Neoptera</taxon>
        <taxon>Endopterygota</taxon>
        <taxon>Diptera</taxon>
        <taxon>Brachycera</taxon>
        <taxon>Muscomorpha</taxon>
        <taxon>Ephydroidea</taxon>
        <taxon>Drosophilidae</taxon>
        <taxon>Drosophila</taxon>
        <taxon>Sophophora</taxon>
    </lineage>
</organism>
<feature type="coiled-coil region" evidence="1">
    <location>
        <begin position="31"/>
        <end position="72"/>
    </location>
</feature>
<evidence type="ECO:0000313" key="2">
    <source>
        <dbReference type="Proteomes" id="UP001652628"/>
    </source>
</evidence>
<evidence type="ECO:0000313" key="3">
    <source>
        <dbReference type="RefSeq" id="XP_070852695.1"/>
    </source>
</evidence>
<name>A0ABM4TRW1_DROSZ</name>
<dbReference type="Proteomes" id="UP001652628">
    <property type="component" value="Chromosome 3"/>
</dbReference>
<keyword evidence="1" id="KW-0175">Coiled coil</keyword>
<dbReference type="GeneID" id="108014669"/>
<accession>A0ABM4TRW1</accession>
<gene>
    <name evidence="3" type="primary">LOC108014669</name>
</gene>
<proteinExistence type="predicted"/>
<sequence>MEPNFVRSSGVLTLNIDELRKLVEPADIECLEQIKQEETRLKSNREVIQKKLNQLLRRINDLDEEVEREEITELEFQSMNAVRNFLNLRHQQMAERLVRVGTQLARTKIDLKRREVAIFKDVKARGLI</sequence>
<evidence type="ECO:0000256" key="1">
    <source>
        <dbReference type="SAM" id="Coils"/>
    </source>
</evidence>
<protein>
    <submittedName>
        <fullName evidence="3">Uncharacterized protein</fullName>
    </submittedName>
</protein>
<dbReference type="RefSeq" id="XP_070852695.1">
    <property type="nucleotide sequence ID" value="XM_070996594.1"/>
</dbReference>
<reference evidence="3" key="1">
    <citation type="submission" date="2025-08" db="UniProtKB">
        <authorList>
            <consortium name="RefSeq"/>
        </authorList>
    </citation>
    <scope>IDENTIFICATION</scope>
</reference>
<keyword evidence="2" id="KW-1185">Reference proteome</keyword>